<gene>
    <name evidence="2" type="ORF">SAMN05445850_6776</name>
</gene>
<feature type="transmembrane region" description="Helical" evidence="1">
    <location>
        <begin position="82"/>
        <end position="104"/>
    </location>
</feature>
<keyword evidence="1" id="KW-0472">Membrane</keyword>
<name>A0A1H1KBP7_9BURK</name>
<dbReference type="RefSeq" id="WP_143037294.1">
    <property type="nucleotide sequence ID" value="NZ_FNKX01000003.1"/>
</dbReference>
<protein>
    <recommendedName>
        <fullName evidence="4">Dolichyl-phosphate-mannose-protein mannosyltransferase</fullName>
    </recommendedName>
</protein>
<feature type="transmembrane region" description="Helical" evidence="1">
    <location>
        <begin position="144"/>
        <end position="163"/>
    </location>
</feature>
<keyword evidence="3" id="KW-1185">Reference proteome</keyword>
<feature type="transmembrane region" description="Helical" evidence="1">
    <location>
        <begin position="211"/>
        <end position="232"/>
    </location>
</feature>
<proteinExistence type="predicted"/>
<dbReference type="EMBL" id="FNKX01000003">
    <property type="protein sequence ID" value="SDR59215.1"/>
    <property type="molecule type" value="Genomic_DNA"/>
</dbReference>
<evidence type="ECO:0000313" key="2">
    <source>
        <dbReference type="EMBL" id="SDR59215.1"/>
    </source>
</evidence>
<feature type="transmembrane region" description="Helical" evidence="1">
    <location>
        <begin position="110"/>
        <end position="132"/>
    </location>
</feature>
<keyword evidence="1" id="KW-1133">Transmembrane helix</keyword>
<sequence length="456" mass="51290">MNSKNRTDAMKIFASTVCLVLFSIWIVSLRKEINADDVVSFSQAKDLIEFGSLRGWTYPGAPSFFPDILLSIPFEILARTPYFFHLVTAPVQVLIFVFACSLLTSKERPFAQTYTNLTISLIAIAVSGLLVIGKDFYFLIETAFSFEHHGFAAVLAVILYFYVKSHFKITVLNSAALVIVVFLLGISDLYFVLWFGALLASEAIFGERKKFLAFTVAFSALAIFIFLVSLEINSSLAIQAKNSATEDYADKLRNVFHIAIILFFMISIFIKTKSFKYSKSLCAAAIFSIAVVCAAGLIHNTYEFRYLSITYVISAWMFHDLIDRSIKIKNIVALTSTILLVALVAAPKIPQNENFQREIDCLSRQGISGSTVYAEYWPAKIVFEGTNRVFNLIQIDRDLNETSWNYNSRWKSLHNDNGVSYYLTDHLSHNATQHLIDIKGSELLCDGKIVTVKAQQ</sequence>
<feature type="transmembrane region" description="Helical" evidence="1">
    <location>
        <begin position="281"/>
        <end position="298"/>
    </location>
</feature>
<dbReference type="Proteomes" id="UP000199365">
    <property type="component" value="Unassembled WGS sequence"/>
</dbReference>
<evidence type="ECO:0008006" key="4">
    <source>
        <dbReference type="Google" id="ProtNLM"/>
    </source>
</evidence>
<evidence type="ECO:0000256" key="1">
    <source>
        <dbReference type="SAM" id="Phobius"/>
    </source>
</evidence>
<keyword evidence="1" id="KW-0812">Transmembrane</keyword>
<feature type="transmembrane region" description="Helical" evidence="1">
    <location>
        <begin position="12"/>
        <end position="29"/>
    </location>
</feature>
<reference evidence="3" key="1">
    <citation type="submission" date="2016-10" db="EMBL/GenBank/DDBJ databases">
        <authorList>
            <person name="Varghese N."/>
            <person name="Submissions S."/>
        </authorList>
    </citation>
    <scope>NUCLEOTIDE SEQUENCE [LARGE SCALE GENOMIC DNA]</scope>
    <source>
        <strain evidence="3">DUS833</strain>
    </source>
</reference>
<dbReference type="AlphaFoldDB" id="A0A1H1KBP7"/>
<accession>A0A1H1KBP7</accession>
<organism evidence="2 3">
    <name type="scientific">Paraburkholderia tuberum</name>
    <dbReference type="NCBI Taxonomy" id="157910"/>
    <lineage>
        <taxon>Bacteria</taxon>
        <taxon>Pseudomonadati</taxon>
        <taxon>Pseudomonadota</taxon>
        <taxon>Betaproteobacteria</taxon>
        <taxon>Burkholderiales</taxon>
        <taxon>Burkholderiaceae</taxon>
        <taxon>Paraburkholderia</taxon>
    </lineage>
</organism>
<feature type="transmembrane region" description="Helical" evidence="1">
    <location>
        <begin position="175"/>
        <end position="199"/>
    </location>
</feature>
<evidence type="ECO:0000313" key="3">
    <source>
        <dbReference type="Proteomes" id="UP000199365"/>
    </source>
</evidence>
<feature type="transmembrane region" description="Helical" evidence="1">
    <location>
        <begin position="252"/>
        <end position="269"/>
    </location>
</feature>